<dbReference type="PANTHER" id="PTHR46991">
    <property type="entry name" value="23.5 KDA HEAT SHOCK PROTEIN, MITOCHONDRIAL"/>
    <property type="match status" value="1"/>
</dbReference>
<protein>
    <submittedName>
        <fullName evidence="6">Heat shock 22 kDa protein mitochondrial</fullName>
    </submittedName>
</protein>
<evidence type="ECO:0000313" key="7">
    <source>
        <dbReference type="Proteomes" id="UP000653305"/>
    </source>
</evidence>
<dbReference type="Proteomes" id="UP000653305">
    <property type="component" value="Unassembled WGS sequence"/>
</dbReference>
<keyword evidence="1" id="KW-0809">Transit peptide</keyword>
<feature type="domain" description="SHSP" evidence="5">
    <location>
        <begin position="1"/>
        <end position="84"/>
    </location>
</feature>
<dbReference type="AlphaFoldDB" id="A0A830D8X1"/>
<accession>A0A830D8X1</accession>
<sequence length="84" mass="9574">MKHKNTADALHLRLFMPGVAKEDAKVYVDNGELIAEGKKEKDFEDDEDIFVLRVRMHLPLDRVKVDAITSEMKNGVLKVCIPHT</sequence>
<comment type="similarity">
    <text evidence="3 4">Belongs to the small heat shock protein (HSP20) family.</text>
</comment>
<dbReference type="Pfam" id="PF00011">
    <property type="entry name" value="HSP20"/>
    <property type="match status" value="1"/>
</dbReference>
<evidence type="ECO:0000256" key="4">
    <source>
        <dbReference type="RuleBase" id="RU003616"/>
    </source>
</evidence>
<reference evidence="6" key="1">
    <citation type="submission" date="2020-07" db="EMBL/GenBank/DDBJ databases">
        <title>Ethylene signaling mediates host invasion by parasitic plants.</title>
        <authorList>
            <person name="Yoshida S."/>
        </authorList>
    </citation>
    <scope>NUCLEOTIDE SEQUENCE</scope>
    <source>
        <strain evidence="6">Okayama</strain>
    </source>
</reference>
<dbReference type="PROSITE" id="PS01031">
    <property type="entry name" value="SHSP"/>
    <property type="match status" value="1"/>
</dbReference>
<gene>
    <name evidence="6" type="ORF">PHJA_002965700</name>
</gene>
<dbReference type="OrthoDB" id="919483at2759"/>
<dbReference type="InterPro" id="IPR008978">
    <property type="entry name" value="HSP20-like_chaperone"/>
</dbReference>
<evidence type="ECO:0000256" key="1">
    <source>
        <dbReference type="ARBA" id="ARBA00022946"/>
    </source>
</evidence>
<keyword evidence="2 6" id="KW-0346">Stress response</keyword>
<evidence type="ECO:0000256" key="3">
    <source>
        <dbReference type="PROSITE-ProRule" id="PRU00285"/>
    </source>
</evidence>
<dbReference type="EMBL" id="BMAC01003667">
    <property type="protein sequence ID" value="GFQ08217.1"/>
    <property type="molecule type" value="Genomic_DNA"/>
</dbReference>
<dbReference type="Gene3D" id="2.60.40.790">
    <property type="match status" value="1"/>
</dbReference>
<comment type="caution">
    <text evidence="6">The sequence shown here is derived from an EMBL/GenBank/DDBJ whole genome shotgun (WGS) entry which is preliminary data.</text>
</comment>
<dbReference type="InterPro" id="IPR002068">
    <property type="entry name" value="A-crystallin/Hsp20_dom"/>
</dbReference>
<evidence type="ECO:0000259" key="5">
    <source>
        <dbReference type="PROSITE" id="PS01031"/>
    </source>
</evidence>
<evidence type="ECO:0000256" key="2">
    <source>
        <dbReference type="ARBA" id="ARBA00023016"/>
    </source>
</evidence>
<dbReference type="SUPFAM" id="SSF49764">
    <property type="entry name" value="HSP20-like chaperones"/>
    <property type="match status" value="1"/>
</dbReference>
<evidence type="ECO:0000313" key="6">
    <source>
        <dbReference type="EMBL" id="GFQ08217.1"/>
    </source>
</evidence>
<dbReference type="InterPro" id="IPR044656">
    <property type="entry name" value="HSP14.7/HSP23.5/HSP23.6-like"/>
</dbReference>
<proteinExistence type="inferred from homology"/>
<name>A0A830D8X1_9LAMI</name>
<dbReference type="CDD" id="cd06464">
    <property type="entry name" value="ACD_sHsps-like"/>
    <property type="match status" value="1"/>
</dbReference>
<keyword evidence="7" id="KW-1185">Reference proteome</keyword>
<dbReference type="PANTHER" id="PTHR46991:SF11">
    <property type="entry name" value="SMALL HEAT SHOCK PROTEIN HSPF"/>
    <property type="match status" value="1"/>
</dbReference>
<organism evidence="6 7">
    <name type="scientific">Phtheirospermum japonicum</name>
    <dbReference type="NCBI Taxonomy" id="374723"/>
    <lineage>
        <taxon>Eukaryota</taxon>
        <taxon>Viridiplantae</taxon>
        <taxon>Streptophyta</taxon>
        <taxon>Embryophyta</taxon>
        <taxon>Tracheophyta</taxon>
        <taxon>Spermatophyta</taxon>
        <taxon>Magnoliopsida</taxon>
        <taxon>eudicotyledons</taxon>
        <taxon>Gunneridae</taxon>
        <taxon>Pentapetalae</taxon>
        <taxon>asterids</taxon>
        <taxon>lamiids</taxon>
        <taxon>Lamiales</taxon>
        <taxon>Orobanchaceae</taxon>
        <taxon>Orobanchaceae incertae sedis</taxon>
        <taxon>Phtheirospermum</taxon>
    </lineage>
</organism>